<gene>
    <name evidence="2" type="ORF">OCBIM_22013589mg</name>
</gene>
<organism evidence="2">
    <name type="scientific">Octopus bimaculoides</name>
    <name type="common">California two-spotted octopus</name>
    <dbReference type="NCBI Taxonomy" id="37653"/>
    <lineage>
        <taxon>Eukaryota</taxon>
        <taxon>Metazoa</taxon>
        <taxon>Spiralia</taxon>
        <taxon>Lophotrochozoa</taxon>
        <taxon>Mollusca</taxon>
        <taxon>Cephalopoda</taxon>
        <taxon>Coleoidea</taxon>
        <taxon>Octopodiformes</taxon>
        <taxon>Octopoda</taxon>
        <taxon>Incirrata</taxon>
        <taxon>Octopodidae</taxon>
        <taxon>Octopus</taxon>
    </lineage>
</organism>
<sequence length="73" mass="8719">MRTITSHTKFELPDSVQISFLSLVVMTLQFVVFKIKPEFVFHRLQLDRIITLVIIKNQKYLFVTHAHTHTWVH</sequence>
<dbReference type="AlphaFoldDB" id="A0A0L8HIT3"/>
<proteinExistence type="predicted"/>
<name>A0A0L8HIT3_OCTBM</name>
<evidence type="ECO:0000256" key="1">
    <source>
        <dbReference type="SAM" id="Phobius"/>
    </source>
</evidence>
<keyword evidence="1" id="KW-0812">Transmembrane</keyword>
<keyword evidence="1" id="KW-0472">Membrane</keyword>
<accession>A0A0L8HIT3</accession>
<dbReference type="EMBL" id="KQ418038">
    <property type="protein sequence ID" value="KOF89168.1"/>
    <property type="molecule type" value="Genomic_DNA"/>
</dbReference>
<feature type="transmembrane region" description="Helical" evidence="1">
    <location>
        <begin position="15"/>
        <end position="33"/>
    </location>
</feature>
<protein>
    <submittedName>
        <fullName evidence="2">Uncharacterized protein</fullName>
    </submittedName>
</protein>
<reference evidence="2" key="1">
    <citation type="submission" date="2015-07" db="EMBL/GenBank/DDBJ databases">
        <title>MeaNS - Measles Nucleotide Surveillance Program.</title>
        <authorList>
            <person name="Tran T."/>
            <person name="Druce J."/>
        </authorList>
    </citation>
    <scope>NUCLEOTIDE SEQUENCE</scope>
    <source>
        <strain evidence="2">UCB-OBI-ISO-001</strain>
        <tissue evidence="2">Gonad</tissue>
    </source>
</reference>
<keyword evidence="1" id="KW-1133">Transmembrane helix</keyword>
<evidence type="ECO:0000313" key="2">
    <source>
        <dbReference type="EMBL" id="KOF89168.1"/>
    </source>
</evidence>